<sequence>MTSKFYNGALSFTKANVSGNDQPVQQQPMMTLMISAVHDEYSDLEESDDQQSTEEQRAGMQPQISFNEPTSQNFEKYGIGAQLLMKMGYQEGKGLGVNQEGIVKPIETKLRPKGLGVGAIDERKKDDYSDDDDMMDIDFKDEDKESATGVLAKKLYDVITKLDTLEMTVPVKIKDFYGQVSAASDDSLVEQCERIVEVLSDVYEEASTVVAREKVIDYLVKELEGSTDAATLEELQVLKGIIDKYEEGVASTKEATEMLLKDCLGYNNSRSVYLSVNKDKIEELINVNLGELDEQRERVIPELNKTRNELLQFENTRPSWDAYLYNRYNKQIQEIISVEPHEAIDDTLGSVFSMWLTQPVFENPEAMFDLLARNTIIPYLSERVDESQTANFLLDYLVIFCDEELGPFEDVFTRCVNKHKSYMDIIEPGSLWSVLSSDRHTRHVFQQLENYYTNWVPLIQKHFPRKVEALYDVFIRSFAKWLQKVTYNDTTTKLDNAFLLVRFVQPKDLLNLLQFRVFTPWLQTMTLVFEEDPTRVSKWYRCWYNYFATKLDVDRVVSEVIRWYLNKALDIIESNFDASVAGTLPMLNGKISPSIEELLSSSPEVNVNGIPSYQLMTSFKDVVSEFCLHNDIVMTASRDKFNLRNGLPIYQFDKDSHSIFGYIDEDVLWVGKDKDGQKFQPIALEHILDYL</sequence>
<feature type="region of interest" description="Disordered" evidence="1">
    <location>
        <begin position="42"/>
        <end position="71"/>
    </location>
</feature>
<dbReference type="AlphaFoldDB" id="A0A367Y5G8"/>
<feature type="compositionally biased region" description="Polar residues" evidence="1">
    <location>
        <begin position="62"/>
        <end position="71"/>
    </location>
</feature>
<gene>
    <name evidence="3" type="ORF">Cantr_08733</name>
</gene>
<evidence type="ECO:0000259" key="2">
    <source>
        <dbReference type="PROSITE" id="PS50174"/>
    </source>
</evidence>
<dbReference type="InterPro" id="IPR000467">
    <property type="entry name" value="G_patch_dom"/>
</dbReference>
<dbReference type="EMBL" id="QLNQ01000026">
    <property type="protein sequence ID" value="RCK60302.1"/>
    <property type="molecule type" value="Genomic_DNA"/>
</dbReference>
<dbReference type="PANTHER" id="PTHR23329">
    <property type="entry name" value="TUFTELIN-INTERACTING PROTEIN 11-RELATED"/>
    <property type="match status" value="1"/>
</dbReference>
<reference evidence="3 4" key="1">
    <citation type="submission" date="2018-06" db="EMBL/GenBank/DDBJ databases">
        <title>Whole genome sequencing of Candida tropicalis (genome annotated by CSBL at Korea University).</title>
        <authorList>
            <person name="Ahn J."/>
        </authorList>
    </citation>
    <scope>NUCLEOTIDE SEQUENCE [LARGE SCALE GENOMIC DNA]</scope>
    <source>
        <strain evidence="3 4">ATCC 20962</strain>
    </source>
</reference>
<dbReference type="GO" id="GO:0003676">
    <property type="term" value="F:nucleic acid binding"/>
    <property type="evidence" value="ECO:0007669"/>
    <property type="project" value="InterPro"/>
</dbReference>
<dbReference type="PROSITE" id="PS50174">
    <property type="entry name" value="G_PATCH"/>
    <property type="match status" value="1"/>
</dbReference>
<evidence type="ECO:0000256" key="1">
    <source>
        <dbReference type="SAM" id="MobiDB-lite"/>
    </source>
</evidence>
<feature type="compositionally biased region" description="Acidic residues" evidence="1">
    <location>
        <begin position="42"/>
        <end position="52"/>
    </location>
</feature>
<protein>
    <recommendedName>
        <fullName evidence="2">G-patch domain-containing protein</fullName>
    </recommendedName>
</protein>
<dbReference type="Proteomes" id="UP000253472">
    <property type="component" value="Unassembled WGS sequence"/>
</dbReference>
<name>A0A367Y5G8_9ASCO</name>
<dbReference type="PANTHER" id="PTHR23329:SF1">
    <property type="entry name" value="TUFTELIN-INTERACTING PROTEIN 11"/>
    <property type="match status" value="1"/>
</dbReference>
<evidence type="ECO:0000313" key="4">
    <source>
        <dbReference type="Proteomes" id="UP000253472"/>
    </source>
</evidence>
<dbReference type="SMART" id="SM00443">
    <property type="entry name" value="G_patch"/>
    <property type="match status" value="1"/>
</dbReference>
<feature type="domain" description="G-patch" evidence="2">
    <location>
        <begin position="76"/>
        <end position="122"/>
    </location>
</feature>
<comment type="caution">
    <text evidence="3">The sequence shown here is derived from an EMBL/GenBank/DDBJ whole genome shotgun (WGS) entry which is preliminary data.</text>
</comment>
<dbReference type="OrthoDB" id="4822at2759"/>
<dbReference type="InterPro" id="IPR045211">
    <property type="entry name" value="TFP11/STIP/Ntr1"/>
</dbReference>
<proteinExistence type="predicted"/>
<dbReference type="GO" id="GO:0000390">
    <property type="term" value="P:spliceosomal complex disassembly"/>
    <property type="evidence" value="ECO:0007669"/>
    <property type="project" value="InterPro"/>
</dbReference>
<evidence type="ECO:0000313" key="3">
    <source>
        <dbReference type="EMBL" id="RCK60302.1"/>
    </source>
</evidence>
<dbReference type="GO" id="GO:0071008">
    <property type="term" value="C:U2-type post-mRNA release spliceosomal complex"/>
    <property type="evidence" value="ECO:0007669"/>
    <property type="project" value="TreeGrafter"/>
</dbReference>
<organism evidence="3 4">
    <name type="scientific">Candida viswanathii</name>
    <dbReference type="NCBI Taxonomy" id="5486"/>
    <lineage>
        <taxon>Eukaryota</taxon>
        <taxon>Fungi</taxon>
        <taxon>Dikarya</taxon>
        <taxon>Ascomycota</taxon>
        <taxon>Saccharomycotina</taxon>
        <taxon>Pichiomycetes</taxon>
        <taxon>Debaryomycetaceae</taxon>
        <taxon>Candida/Lodderomyces clade</taxon>
        <taxon>Candida</taxon>
    </lineage>
</organism>
<dbReference type="Pfam" id="PF01585">
    <property type="entry name" value="G-patch"/>
    <property type="match status" value="1"/>
</dbReference>
<accession>A0A367Y5G8</accession>
<dbReference type="STRING" id="5486.A0A367Y5G8"/>
<keyword evidence="4" id="KW-1185">Reference proteome</keyword>